<keyword evidence="10" id="KW-1185">Reference proteome</keyword>
<dbReference type="EMBL" id="JAPCWZ010000003">
    <property type="protein sequence ID" value="KAK8872883.1"/>
    <property type="molecule type" value="Genomic_DNA"/>
</dbReference>
<dbReference type="Pfam" id="PF06314">
    <property type="entry name" value="ADC"/>
    <property type="match status" value="1"/>
</dbReference>
<evidence type="ECO:0000256" key="6">
    <source>
        <dbReference type="ARBA" id="ARBA00023033"/>
    </source>
</evidence>
<dbReference type="PRINTS" id="PR00420">
    <property type="entry name" value="RNGMNOXGNASE"/>
</dbReference>
<gene>
    <name evidence="9" type="ORF">PGQ11_003397</name>
</gene>
<dbReference type="Pfam" id="PF01494">
    <property type="entry name" value="FAD_binding_3"/>
    <property type="match status" value="1"/>
</dbReference>
<evidence type="ECO:0000256" key="7">
    <source>
        <dbReference type="SAM" id="MobiDB-lite"/>
    </source>
</evidence>
<dbReference type="SUPFAM" id="SSF160104">
    <property type="entry name" value="Acetoacetate decarboxylase-like"/>
    <property type="match status" value="1"/>
</dbReference>
<dbReference type="PANTHER" id="PTHR13789">
    <property type="entry name" value="MONOOXYGENASE"/>
    <property type="match status" value="1"/>
</dbReference>
<keyword evidence="3" id="KW-0285">Flavoprotein</keyword>
<evidence type="ECO:0000313" key="10">
    <source>
        <dbReference type="Proteomes" id="UP001390339"/>
    </source>
</evidence>
<evidence type="ECO:0000256" key="2">
    <source>
        <dbReference type="ARBA" id="ARBA00007992"/>
    </source>
</evidence>
<dbReference type="Gene3D" id="3.50.50.60">
    <property type="entry name" value="FAD/NAD(P)-binding domain"/>
    <property type="match status" value="1"/>
</dbReference>
<keyword evidence="4" id="KW-0274">FAD</keyword>
<organism evidence="9 10">
    <name type="scientific">Apiospora arundinis</name>
    <dbReference type="NCBI Taxonomy" id="335852"/>
    <lineage>
        <taxon>Eukaryota</taxon>
        <taxon>Fungi</taxon>
        <taxon>Dikarya</taxon>
        <taxon>Ascomycota</taxon>
        <taxon>Pezizomycotina</taxon>
        <taxon>Sordariomycetes</taxon>
        <taxon>Xylariomycetidae</taxon>
        <taxon>Amphisphaeriales</taxon>
        <taxon>Apiosporaceae</taxon>
        <taxon>Apiospora</taxon>
    </lineage>
</organism>
<dbReference type="InterPro" id="IPR036188">
    <property type="entry name" value="FAD/NAD-bd_sf"/>
</dbReference>
<comment type="similarity">
    <text evidence="2">Belongs to the paxM FAD-dependent monooxygenase family.</text>
</comment>
<dbReference type="InterPro" id="IPR050493">
    <property type="entry name" value="FAD-dep_Monooxygenase_BioMet"/>
</dbReference>
<name>A0ABR2J528_9PEZI</name>
<dbReference type="SUPFAM" id="SSF54373">
    <property type="entry name" value="FAD-linked reductases, C-terminal domain"/>
    <property type="match status" value="1"/>
</dbReference>
<accession>A0ABR2J528</accession>
<dbReference type="GO" id="GO:0004497">
    <property type="term" value="F:monooxygenase activity"/>
    <property type="evidence" value="ECO:0007669"/>
    <property type="project" value="UniProtKB-KW"/>
</dbReference>
<feature type="compositionally biased region" description="Polar residues" evidence="7">
    <location>
        <begin position="408"/>
        <end position="418"/>
    </location>
</feature>
<evidence type="ECO:0000256" key="4">
    <source>
        <dbReference type="ARBA" id="ARBA00022827"/>
    </source>
</evidence>
<keyword evidence="6 9" id="KW-0503">Monooxygenase</keyword>
<dbReference type="SUPFAM" id="SSF51905">
    <property type="entry name" value="FAD/NAD(P)-binding domain"/>
    <property type="match status" value="1"/>
</dbReference>
<comment type="caution">
    <text evidence="9">The sequence shown here is derived from an EMBL/GenBank/DDBJ whole genome shotgun (WGS) entry which is preliminary data.</text>
</comment>
<evidence type="ECO:0000313" key="9">
    <source>
        <dbReference type="EMBL" id="KAK8872883.1"/>
    </source>
</evidence>
<dbReference type="PANTHER" id="PTHR13789:SF261">
    <property type="entry name" value="HYDROXYLASE, PUTATIVE (AFU_ORTHOLOGUE AFUA_7G00590)-RELATED"/>
    <property type="match status" value="1"/>
</dbReference>
<reference evidence="9 10" key="1">
    <citation type="journal article" date="2024" name="IMA Fungus">
        <title>Apiospora arundinis, a panoply of carbohydrate-active enzymes and secondary metabolites.</title>
        <authorList>
            <person name="Sorensen T."/>
            <person name="Petersen C."/>
            <person name="Muurmann A.T."/>
            <person name="Christiansen J.V."/>
            <person name="Brundto M.L."/>
            <person name="Overgaard C.K."/>
            <person name="Boysen A.T."/>
            <person name="Wollenberg R.D."/>
            <person name="Larsen T.O."/>
            <person name="Sorensen J.L."/>
            <person name="Nielsen K.L."/>
            <person name="Sondergaard T.E."/>
        </authorList>
    </citation>
    <scope>NUCLEOTIDE SEQUENCE [LARGE SCALE GENOMIC DNA]</scope>
    <source>
        <strain evidence="9 10">AAU 773</strain>
    </source>
</reference>
<protein>
    <submittedName>
        <fullName evidence="9">FAD-dependent monooxygenase OpS4</fullName>
    </submittedName>
</protein>
<dbReference type="Proteomes" id="UP001390339">
    <property type="component" value="Unassembled WGS sequence"/>
</dbReference>
<evidence type="ECO:0000256" key="5">
    <source>
        <dbReference type="ARBA" id="ARBA00023002"/>
    </source>
</evidence>
<sequence length="747" mass="81225">MASNGTAPVANGTKSNPLVHDYQEPLKIAVVGAGIGGLSAAIALRRQGHVVDLYEQSSLASEAGAAVHLAPNSNGLLRRWGIYAEKFGACSMTKIVDFALTGGVIQEIDLTMPNKMWQHPWQLVHRVALHDNLKATATATEAPGTPATLYTSSKVASVDPDARTLTFADGSTRTSDVIIGADGIYRTDVSGFQSKTRKALGGQETRLFSSGKAAFRFLLQRQVALDDPVTKPLVDRVNSLCMWFGDDRRVVMYPCNNNETLNFVLIHPADESHASPSDEWNKQGSLEQVLKVYKDFDPALKQLISKVEPEELKVWQLLDMDKLPSWVRGSVALIGDAAHPFTPHQGQGAGQAMEDAAALAAVLPKGTAPDDVPERLRLYEKIRYERAHTIQEYSRQAGKDWVDGKPQIDSTTPSHQPTNPYPTVHLQPTILTTNLVMKYTAYNFGHDEIDNATRIFNAWLSSQKPDLYRRMPVGFGPAPGPRQDVYGRPQAGLDQSRFKTMTVKFETSRTYLESLFPTPAFRFLSPATVCLASVSVTTLDGMAWLGGGGYSLCGLYLHGVGYFPKAGPPVVGTYLPVLFENLADAIITGRDELGFNKTFCDIDIDHSSSGGNGASYNARCSWRGAKFLDIALENLQPDAAEKEDKGEGADILTYKYVPATGQPGKADVEYACVVPHAEEAKVAARRVTSVSRSSQASVRFDAGSWQTLPTLHHITSVLSGIPVYRVVEATVAEGTGVPDVSSCRRIE</sequence>
<feature type="domain" description="FAD-binding" evidence="8">
    <location>
        <begin position="27"/>
        <end position="390"/>
    </location>
</feature>
<evidence type="ECO:0000256" key="3">
    <source>
        <dbReference type="ARBA" id="ARBA00022630"/>
    </source>
</evidence>
<keyword evidence="5" id="KW-0560">Oxidoreductase</keyword>
<dbReference type="InterPro" id="IPR010451">
    <property type="entry name" value="Acetoacetate_decarboxylase"/>
</dbReference>
<dbReference type="Gene3D" id="2.40.400.10">
    <property type="entry name" value="Acetoacetate decarboxylase-like"/>
    <property type="match status" value="1"/>
</dbReference>
<dbReference type="InterPro" id="IPR023375">
    <property type="entry name" value="ADC_dom_sf"/>
</dbReference>
<proteinExistence type="inferred from homology"/>
<evidence type="ECO:0000259" key="8">
    <source>
        <dbReference type="Pfam" id="PF01494"/>
    </source>
</evidence>
<dbReference type="InterPro" id="IPR002938">
    <property type="entry name" value="FAD-bd"/>
</dbReference>
<evidence type="ECO:0000256" key="1">
    <source>
        <dbReference type="ARBA" id="ARBA00005179"/>
    </source>
</evidence>
<comment type="pathway">
    <text evidence="1">Secondary metabolite biosynthesis.</text>
</comment>
<feature type="region of interest" description="Disordered" evidence="7">
    <location>
        <begin position="398"/>
        <end position="422"/>
    </location>
</feature>